<dbReference type="Proteomes" id="UP000177199">
    <property type="component" value="Unassembled WGS sequence"/>
</dbReference>
<feature type="transmembrane region" description="Helical" evidence="8">
    <location>
        <begin position="63"/>
        <end position="80"/>
    </location>
</feature>
<evidence type="ECO:0000256" key="8">
    <source>
        <dbReference type="SAM" id="Phobius"/>
    </source>
</evidence>
<keyword evidence="6 8" id="KW-1133">Transmembrane helix</keyword>
<feature type="transmembrane region" description="Helical" evidence="8">
    <location>
        <begin position="274"/>
        <end position="291"/>
    </location>
</feature>
<dbReference type="GO" id="GO:0005886">
    <property type="term" value="C:plasma membrane"/>
    <property type="evidence" value="ECO:0007669"/>
    <property type="project" value="UniProtKB-SubCell"/>
</dbReference>
<keyword evidence="4" id="KW-0808">Transferase</keyword>
<evidence type="ECO:0000313" key="9">
    <source>
        <dbReference type="EMBL" id="OGK31353.1"/>
    </source>
</evidence>
<proteinExistence type="predicted"/>
<protein>
    <recommendedName>
        <fullName evidence="11">Glycosyltransferase RgtA/B/C/D-like domain-containing protein</fullName>
    </recommendedName>
</protein>
<dbReference type="AlphaFoldDB" id="A0A1F7HJS8"/>
<feature type="transmembrane region" description="Helical" evidence="8">
    <location>
        <begin position="207"/>
        <end position="225"/>
    </location>
</feature>
<accession>A0A1F7HJS8</accession>
<evidence type="ECO:0008006" key="11">
    <source>
        <dbReference type="Google" id="ProtNLM"/>
    </source>
</evidence>
<evidence type="ECO:0000256" key="5">
    <source>
        <dbReference type="ARBA" id="ARBA00022692"/>
    </source>
</evidence>
<feature type="transmembrane region" description="Helical" evidence="8">
    <location>
        <begin position="128"/>
        <end position="153"/>
    </location>
</feature>
<feature type="transmembrane region" description="Helical" evidence="8">
    <location>
        <begin position="6"/>
        <end position="23"/>
    </location>
</feature>
<sequence>MKNKKTVFILILLFFVFMFLRFYNIEERIIFDWDQEQFSYQIKNIVENKDFTLLGPRANNDRGFFLGPYFTYLLVPFYMFRNLHPIALIDFMVIYNVAFFTLTFFVISKLFSQKHAFIFLSFWAMNPLLALYDALPWWSLLLPLGIITIWYLLNKIYKKPNYINFVFLGLALGLFINIRIEFIFLIVFSLFFLLWKSEIRKNLNLKNIFSFVSSFIFMFLPLIVFDMRHNFLNSNLFFKFFFSSTESSVGRDYLSWIPVASNFFQPLTYIKNDSLTIIVFLLLGFLSIFLIRKRTGFQKLFYQSFLVVLIITPLFFSFYGKRPSEYYFAYLYPFIALIFSDFLLSLKNKYLALLILTLFIFINVRQLNDNFKTNPLGLYFKNLTAKKIKENVDLSKKINITMDTPLGRNNGFNYLIDWYGIEQSGNYDDALVQIKIPSTGTDVKINDEIGLLIPKNVRK</sequence>
<evidence type="ECO:0000256" key="6">
    <source>
        <dbReference type="ARBA" id="ARBA00022989"/>
    </source>
</evidence>
<dbReference type="InterPro" id="IPR050297">
    <property type="entry name" value="LipidA_mod_glycosyltrf_83"/>
</dbReference>
<evidence type="ECO:0000256" key="1">
    <source>
        <dbReference type="ARBA" id="ARBA00004651"/>
    </source>
</evidence>
<evidence type="ECO:0000256" key="3">
    <source>
        <dbReference type="ARBA" id="ARBA00022676"/>
    </source>
</evidence>
<dbReference type="GO" id="GO:0009103">
    <property type="term" value="P:lipopolysaccharide biosynthetic process"/>
    <property type="evidence" value="ECO:0007669"/>
    <property type="project" value="UniProtKB-ARBA"/>
</dbReference>
<feature type="transmembrane region" description="Helical" evidence="8">
    <location>
        <begin position="300"/>
        <end position="320"/>
    </location>
</feature>
<dbReference type="PANTHER" id="PTHR33908">
    <property type="entry name" value="MANNOSYLTRANSFERASE YKCB-RELATED"/>
    <property type="match status" value="1"/>
</dbReference>
<feature type="transmembrane region" description="Helical" evidence="8">
    <location>
        <begin position="351"/>
        <end position="368"/>
    </location>
</feature>
<dbReference type="EMBL" id="MFZV01000008">
    <property type="protein sequence ID" value="OGK31353.1"/>
    <property type="molecule type" value="Genomic_DNA"/>
</dbReference>
<feature type="transmembrane region" description="Helical" evidence="8">
    <location>
        <begin position="165"/>
        <end position="195"/>
    </location>
</feature>
<keyword evidence="5 8" id="KW-0812">Transmembrane</keyword>
<gene>
    <name evidence="9" type="ORF">A3F29_02940</name>
</gene>
<keyword evidence="2" id="KW-1003">Cell membrane</keyword>
<comment type="caution">
    <text evidence="9">The sequence shown here is derived from an EMBL/GenBank/DDBJ whole genome shotgun (WGS) entry which is preliminary data.</text>
</comment>
<feature type="transmembrane region" description="Helical" evidence="8">
    <location>
        <begin position="86"/>
        <end position="107"/>
    </location>
</feature>
<evidence type="ECO:0000313" key="10">
    <source>
        <dbReference type="Proteomes" id="UP000177199"/>
    </source>
</evidence>
<organism evidence="9 10">
    <name type="scientific">Candidatus Roizmanbacteria bacterium RIFCSPHIGHO2_12_FULL_33_9</name>
    <dbReference type="NCBI Taxonomy" id="1802045"/>
    <lineage>
        <taxon>Bacteria</taxon>
        <taxon>Candidatus Roizmaniibacteriota</taxon>
    </lineage>
</organism>
<name>A0A1F7HJS8_9BACT</name>
<keyword evidence="3" id="KW-0328">Glycosyltransferase</keyword>
<dbReference type="PANTHER" id="PTHR33908:SF11">
    <property type="entry name" value="MEMBRANE PROTEIN"/>
    <property type="match status" value="1"/>
</dbReference>
<evidence type="ECO:0000256" key="7">
    <source>
        <dbReference type="ARBA" id="ARBA00023136"/>
    </source>
</evidence>
<feature type="transmembrane region" description="Helical" evidence="8">
    <location>
        <begin position="326"/>
        <end position="344"/>
    </location>
</feature>
<dbReference type="GO" id="GO:0016763">
    <property type="term" value="F:pentosyltransferase activity"/>
    <property type="evidence" value="ECO:0007669"/>
    <property type="project" value="TreeGrafter"/>
</dbReference>
<reference evidence="9 10" key="1">
    <citation type="journal article" date="2016" name="Nat. Commun.">
        <title>Thousands of microbial genomes shed light on interconnected biogeochemical processes in an aquifer system.</title>
        <authorList>
            <person name="Anantharaman K."/>
            <person name="Brown C.T."/>
            <person name="Hug L.A."/>
            <person name="Sharon I."/>
            <person name="Castelle C.J."/>
            <person name="Probst A.J."/>
            <person name="Thomas B.C."/>
            <person name="Singh A."/>
            <person name="Wilkins M.J."/>
            <person name="Karaoz U."/>
            <person name="Brodie E.L."/>
            <person name="Williams K.H."/>
            <person name="Hubbard S.S."/>
            <person name="Banfield J.F."/>
        </authorList>
    </citation>
    <scope>NUCLEOTIDE SEQUENCE [LARGE SCALE GENOMIC DNA]</scope>
</reference>
<evidence type="ECO:0000256" key="2">
    <source>
        <dbReference type="ARBA" id="ARBA00022475"/>
    </source>
</evidence>
<evidence type="ECO:0000256" key="4">
    <source>
        <dbReference type="ARBA" id="ARBA00022679"/>
    </source>
</evidence>
<comment type="subcellular location">
    <subcellularLocation>
        <location evidence="1">Cell membrane</location>
        <topology evidence="1">Multi-pass membrane protein</topology>
    </subcellularLocation>
</comment>
<keyword evidence="7 8" id="KW-0472">Membrane</keyword>